<dbReference type="Pfam" id="PF01370">
    <property type="entry name" value="Epimerase"/>
    <property type="match status" value="1"/>
</dbReference>
<organism evidence="3 4">
    <name type="scientific">Blastochloris sulfoviridis</name>
    <dbReference type="NCBI Taxonomy" id="50712"/>
    <lineage>
        <taxon>Bacteria</taxon>
        <taxon>Pseudomonadati</taxon>
        <taxon>Pseudomonadota</taxon>
        <taxon>Alphaproteobacteria</taxon>
        <taxon>Hyphomicrobiales</taxon>
        <taxon>Blastochloridaceae</taxon>
        <taxon>Blastochloris</taxon>
    </lineage>
</organism>
<accession>A0A5M6HY03</accession>
<dbReference type="Gene3D" id="3.40.50.720">
    <property type="entry name" value="NAD(P)-binding Rossmann-like Domain"/>
    <property type="match status" value="1"/>
</dbReference>
<dbReference type="OrthoDB" id="9808276at2"/>
<proteinExistence type="predicted"/>
<name>A0A5M6HY03_9HYPH</name>
<evidence type="ECO:0000256" key="1">
    <source>
        <dbReference type="ARBA" id="ARBA00023027"/>
    </source>
</evidence>
<dbReference type="RefSeq" id="WP_150097606.1">
    <property type="nucleotide sequence ID" value="NZ_VWPL01000016.1"/>
</dbReference>
<protein>
    <submittedName>
        <fullName evidence="3">SDR family oxidoreductase</fullName>
    </submittedName>
</protein>
<evidence type="ECO:0000313" key="4">
    <source>
        <dbReference type="Proteomes" id="UP000323886"/>
    </source>
</evidence>
<dbReference type="PANTHER" id="PTHR43574">
    <property type="entry name" value="EPIMERASE-RELATED"/>
    <property type="match status" value="1"/>
</dbReference>
<feature type="domain" description="NAD-dependent epimerase/dehydratase" evidence="2">
    <location>
        <begin position="97"/>
        <end position="211"/>
    </location>
</feature>
<dbReference type="AlphaFoldDB" id="A0A5M6HY03"/>
<dbReference type="SUPFAM" id="SSF51735">
    <property type="entry name" value="NAD(P)-binding Rossmann-fold domains"/>
    <property type="match status" value="1"/>
</dbReference>
<sequence length="296" mass="30893">MATLVVIGLGYSATRAVEEVAPRFDRIVVTVRDPARAAGLNASGVGSVAVEALAFDGTAASDRLAAALHGADALLVSAPPAADGADPLLACHRTDLDAARRLAWVGYLSTVGVYGDAGGGWVDETSPCRPVSPRSAARLAVEGAWAGFGAVRGVPVVMMRLSGIYGPGQNALEQVRSGTAKRIVKPGQVFNRIHVDDIAGAVAASLARPDVTGPLNVTDDEPAPPQDVTAFAAELLGVPPPPEQDWEAAWPTLSPMARSFWGESKRVKNARLRRDLGYPLRHPTYREGLRALLAAG</sequence>
<evidence type="ECO:0000259" key="2">
    <source>
        <dbReference type="Pfam" id="PF01370"/>
    </source>
</evidence>
<gene>
    <name evidence="3" type="ORF">F1193_10330</name>
</gene>
<dbReference type="Proteomes" id="UP000323886">
    <property type="component" value="Unassembled WGS sequence"/>
</dbReference>
<keyword evidence="1" id="KW-0520">NAD</keyword>
<keyword evidence="4" id="KW-1185">Reference proteome</keyword>
<dbReference type="InterPro" id="IPR001509">
    <property type="entry name" value="Epimerase_deHydtase"/>
</dbReference>
<reference evidence="3 4" key="1">
    <citation type="submission" date="2019-09" db="EMBL/GenBank/DDBJ databases">
        <title>Draft Whole-Genome sequence of Blastochloris sulfoviridis DSM 729.</title>
        <authorList>
            <person name="Meyer T.E."/>
            <person name="Kyndt J.A."/>
        </authorList>
    </citation>
    <scope>NUCLEOTIDE SEQUENCE [LARGE SCALE GENOMIC DNA]</scope>
    <source>
        <strain evidence="3 4">DSM 729</strain>
    </source>
</reference>
<evidence type="ECO:0000313" key="3">
    <source>
        <dbReference type="EMBL" id="KAA5600429.1"/>
    </source>
</evidence>
<dbReference type="InterPro" id="IPR036291">
    <property type="entry name" value="NAD(P)-bd_dom_sf"/>
</dbReference>
<dbReference type="CDD" id="cd05266">
    <property type="entry name" value="SDR_a4"/>
    <property type="match status" value="1"/>
</dbReference>
<comment type="caution">
    <text evidence="3">The sequence shown here is derived from an EMBL/GenBank/DDBJ whole genome shotgun (WGS) entry which is preliminary data.</text>
</comment>
<dbReference type="EMBL" id="VWPL01000016">
    <property type="protein sequence ID" value="KAA5600429.1"/>
    <property type="molecule type" value="Genomic_DNA"/>
</dbReference>